<accession>A0A0C3J8H1</accession>
<dbReference type="PANTHER" id="PTHR37450:SF1">
    <property type="entry name" value="CIPC PROTEIN"/>
    <property type="match status" value="1"/>
</dbReference>
<dbReference type="InParanoid" id="A0A0C3J8H1"/>
<reference evidence="3" key="2">
    <citation type="submission" date="2015-01" db="EMBL/GenBank/DDBJ databases">
        <title>Evolutionary Origins and Diversification of the Mycorrhizal Mutualists.</title>
        <authorList>
            <consortium name="DOE Joint Genome Institute"/>
            <consortium name="Mycorrhizal Genomics Consortium"/>
            <person name="Kohler A."/>
            <person name="Kuo A."/>
            <person name="Nagy L.G."/>
            <person name="Floudas D."/>
            <person name="Copeland A."/>
            <person name="Barry K.W."/>
            <person name="Cichocki N."/>
            <person name="Veneault-Fourrey C."/>
            <person name="LaButti K."/>
            <person name="Lindquist E.A."/>
            <person name="Lipzen A."/>
            <person name="Lundell T."/>
            <person name="Morin E."/>
            <person name="Murat C."/>
            <person name="Riley R."/>
            <person name="Ohm R."/>
            <person name="Sun H."/>
            <person name="Tunlid A."/>
            <person name="Henrissat B."/>
            <person name="Grigoriev I.V."/>
            <person name="Hibbett D.S."/>
            <person name="Martin F."/>
        </authorList>
    </citation>
    <scope>NUCLEOTIDE SEQUENCE [LARGE SCALE GENOMIC DNA]</scope>
    <source>
        <strain evidence="3">Marx 270</strain>
    </source>
</reference>
<gene>
    <name evidence="2" type="ORF">M404DRAFT_521059</name>
</gene>
<dbReference type="AlphaFoldDB" id="A0A0C3J8H1"/>
<dbReference type="OrthoDB" id="9895617at2759"/>
<dbReference type="HOGENOM" id="CLU_143683_2_0_1"/>
<evidence type="ECO:0000256" key="1">
    <source>
        <dbReference type="SAM" id="MobiDB-lite"/>
    </source>
</evidence>
<keyword evidence="3" id="KW-1185">Reference proteome</keyword>
<feature type="compositionally biased region" description="Basic and acidic residues" evidence="1">
    <location>
        <begin position="88"/>
        <end position="100"/>
    </location>
</feature>
<dbReference type="Pfam" id="PF12585">
    <property type="entry name" value="DUF3759"/>
    <property type="match status" value="1"/>
</dbReference>
<proteinExistence type="predicted"/>
<dbReference type="Proteomes" id="UP000054217">
    <property type="component" value="Unassembled WGS sequence"/>
</dbReference>
<feature type="region of interest" description="Disordered" evidence="1">
    <location>
        <begin position="88"/>
        <end position="115"/>
    </location>
</feature>
<evidence type="ECO:0008006" key="4">
    <source>
        <dbReference type="Google" id="ProtNLM"/>
    </source>
</evidence>
<sequence>MGHRENEEAYNAVQNAPHEAKLSHELIAGAASFAAMKAYNDHLESQGKPANHAMAKELLAGFAGVAVDRLVETKGLDKYDEYKERKHLKEQAERHAHGSLEPRNYALNSLLPRAH</sequence>
<evidence type="ECO:0000313" key="2">
    <source>
        <dbReference type="EMBL" id="KIO05323.1"/>
    </source>
</evidence>
<dbReference type="PANTHER" id="PTHR37450">
    <property type="entry name" value="CIPC PROTEIN"/>
    <property type="match status" value="1"/>
</dbReference>
<organism evidence="2 3">
    <name type="scientific">Pisolithus tinctorius Marx 270</name>
    <dbReference type="NCBI Taxonomy" id="870435"/>
    <lineage>
        <taxon>Eukaryota</taxon>
        <taxon>Fungi</taxon>
        <taxon>Dikarya</taxon>
        <taxon>Basidiomycota</taxon>
        <taxon>Agaricomycotina</taxon>
        <taxon>Agaricomycetes</taxon>
        <taxon>Agaricomycetidae</taxon>
        <taxon>Boletales</taxon>
        <taxon>Sclerodermatineae</taxon>
        <taxon>Pisolithaceae</taxon>
        <taxon>Pisolithus</taxon>
    </lineage>
</organism>
<dbReference type="EMBL" id="KN831967">
    <property type="protein sequence ID" value="KIO05323.1"/>
    <property type="molecule type" value="Genomic_DNA"/>
</dbReference>
<dbReference type="InterPro" id="IPR022234">
    <property type="entry name" value="DUF3759"/>
</dbReference>
<dbReference type="STRING" id="870435.A0A0C3J8H1"/>
<evidence type="ECO:0000313" key="3">
    <source>
        <dbReference type="Proteomes" id="UP000054217"/>
    </source>
</evidence>
<reference evidence="2 3" key="1">
    <citation type="submission" date="2014-04" db="EMBL/GenBank/DDBJ databases">
        <authorList>
            <consortium name="DOE Joint Genome Institute"/>
            <person name="Kuo A."/>
            <person name="Kohler A."/>
            <person name="Costa M.D."/>
            <person name="Nagy L.G."/>
            <person name="Floudas D."/>
            <person name="Copeland A."/>
            <person name="Barry K.W."/>
            <person name="Cichocki N."/>
            <person name="Veneault-Fourrey C."/>
            <person name="LaButti K."/>
            <person name="Lindquist E.A."/>
            <person name="Lipzen A."/>
            <person name="Lundell T."/>
            <person name="Morin E."/>
            <person name="Murat C."/>
            <person name="Sun H."/>
            <person name="Tunlid A."/>
            <person name="Henrissat B."/>
            <person name="Grigoriev I.V."/>
            <person name="Hibbett D.S."/>
            <person name="Martin F."/>
            <person name="Nordberg H.P."/>
            <person name="Cantor M.N."/>
            <person name="Hua S.X."/>
        </authorList>
    </citation>
    <scope>NUCLEOTIDE SEQUENCE [LARGE SCALE GENOMIC DNA]</scope>
    <source>
        <strain evidence="2 3">Marx 270</strain>
    </source>
</reference>
<name>A0A0C3J8H1_PISTI</name>
<protein>
    <recommendedName>
        <fullName evidence="4">CipC-like antibiotic response protein</fullName>
    </recommendedName>
</protein>